<sequence length="411" mass="44823">MGIARKIRKEYSKAQQIVEQATSSIRTVYSFVGEKKTFSEYSVALRPTVQLGIRQGIAKGLAVGSSSIGLALWSFIAYYGSRLVMYHGAKGGTIYAVAAALTLGNISKGARNSSSFRKSSCPDSSVVPSSSEDHQIGGNKPSLKRLFAMNLPEWRQALLGCVSAILCGAVQPSFAYTMGTTMSAFFLTDHGEIKRKTRIYSFVFLGLALLSLLINVSQHYNFAAMGEYLTQRVRERMLSKILTFEIGWFDEEGNATGVICSRLARDANVVRSLVGDRMSLLVQAISSVTIACTIGLIISWRLALAMMAIQPLVVGIFYSKHTLLKTMSKKATESQNTSSKIAAEAVSNVRTVAAFNSQPQMLQMLKKAQQGSKGESIRQSWLAGIGLGVSNCLLLLVWPFAFWFGGRNNDK</sequence>
<keyword evidence="4" id="KW-0677">Repeat</keyword>
<dbReference type="CDD" id="cd18578">
    <property type="entry name" value="ABC_6TM_Pgp_ABCB1_D2_like"/>
    <property type="match status" value="1"/>
</dbReference>
<evidence type="ECO:0000256" key="5">
    <source>
        <dbReference type="ARBA" id="ARBA00022989"/>
    </source>
</evidence>
<evidence type="ECO:0000256" key="4">
    <source>
        <dbReference type="ARBA" id="ARBA00022737"/>
    </source>
</evidence>
<proteinExistence type="inferred from homology"/>
<protein>
    <submittedName>
        <fullName evidence="11">OLC1v1014942C1</fullName>
    </submittedName>
</protein>
<reference evidence="11" key="1">
    <citation type="submission" date="2023-03" db="EMBL/GenBank/DDBJ databases">
        <authorList>
            <person name="Julca I."/>
        </authorList>
    </citation>
    <scope>NUCLEOTIDE SEQUENCE</scope>
</reference>
<keyword evidence="2" id="KW-0813">Transport</keyword>
<feature type="transmembrane region" description="Helical" evidence="9">
    <location>
        <begin position="92"/>
        <end position="110"/>
    </location>
</feature>
<evidence type="ECO:0000256" key="1">
    <source>
        <dbReference type="ARBA" id="ARBA00007577"/>
    </source>
</evidence>
<dbReference type="GO" id="GO:0016020">
    <property type="term" value="C:membrane"/>
    <property type="evidence" value="ECO:0007669"/>
    <property type="project" value="InterPro"/>
</dbReference>
<feature type="transmembrane region" description="Helical" evidence="9">
    <location>
        <begin position="381"/>
        <end position="404"/>
    </location>
</feature>
<feature type="transmembrane region" description="Helical" evidence="9">
    <location>
        <begin position="199"/>
        <end position="216"/>
    </location>
</feature>
<evidence type="ECO:0000256" key="8">
    <source>
        <dbReference type="SAM" id="MobiDB-lite"/>
    </source>
</evidence>
<feature type="transmembrane region" description="Helical" evidence="9">
    <location>
        <begin position="280"/>
        <end position="298"/>
    </location>
</feature>
<accession>A0AAV1E227</accession>
<feature type="domain" description="ABC transmembrane type-1" evidence="10">
    <location>
        <begin position="158"/>
        <end position="407"/>
    </location>
</feature>
<evidence type="ECO:0000259" key="10">
    <source>
        <dbReference type="Pfam" id="PF00664"/>
    </source>
</evidence>
<evidence type="ECO:0000313" key="11">
    <source>
        <dbReference type="EMBL" id="CAI9114263.1"/>
    </source>
</evidence>
<keyword evidence="12" id="KW-1185">Reference proteome</keyword>
<feature type="transmembrane region" description="Helical" evidence="9">
    <location>
        <begin position="304"/>
        <end position="320"/>
    </location>
</feature>
<feature type="transmembrane region" description="Helical" evidence="9">
    <location>
        <begin position="157"/>
        <end position="179"/>
    </location>
</feature>
<dbReference type="Gene3D" id="1.20.1560.10">
    <property type="entry name" value="ABC transporter type 1, transmembrane domain"/>
    <property type="match status" value="1"/>
</dbReference>
<dbReference type="EMBL" id="OX459124">
    <property type="protein sequence ID" value="CAI9114263.1"/>
    <property type="molecule type" value="Genomic_DNA"/>
</dbReference>
<dbReference type="AlphaFoldDB" id="A0AAV1E227"/>
<feature type="compositionally biased region" description="Low complexity" evidence="8">
    <location>
        <begin position="119"/>
        <end position="130"/>
    </location>
</feature>
<dbReference type="InterPro" id="IPR011527">
    <property type="entry name" value="ABC1_TM_dom"/>
</dbReference>
<evidence type="ECO:0000256" key="7">
    <source>
        <dbReference type="ARBA" id="ARBA00023180"/>
    </source>
</evidence>
<dbReference type="GO" id="GO:0005524">
    <property type="term" value="F:ATP binding"/>
    <property type="evidence" value="ECO:0007669"/>
    <property type="project" value="InterPro"/>
</dbReference>
<gene>
    <name evidence="11" type="ORF">OLC1_LOCUS21072</name>
</gene>
<dbReference type="InterPro" id="IPR036640">
    <property type="entry name" value="ABC1_TM_sf"/>
</dbReference>
<feature type="transmembrane region" description="Helical" evidence="9">
    <location>
        <begin position="60"/>
        <end position="80"/>
    </location>
</feature>
<keyword evidence="6 9" id="KW-0472">Membrane</keyword>
<dbReference type="SUPFAM" id="SSF90123">
    <property type="entry name" value="ABC transporter transmembrane region"/>
    <property type="match status" value="2"/>
</dbReference>
<keyword evidence="3 9" id="KW-0812">Transmembrane</keyword>
<name>A0AAV1E227_OLDCO</name>
<dbReference type="PANTHER" id="PTHR45136">
    <property type="entry name" value="ABC TRANSPORTER DOMAIN-CONTAINING PROTEIN"/>
    <property type="match status" value="1"/>
</dbReference>
<feature type="domain" description="ABC transmembrane type-1" evidence="10">
    <location>
        <begin position="3"/>
        <end position="97"/>
    </location>
</feature>
<dbReference type="Pfam" id="PF00664">
    <property type="entry name" value="ABC_membrane"/>
    <property type="match status" value="2"/>
</dbReference>
<feature type="region of interest" description="Disordered" evidence="8">
    <location>
        <begin position="110"/>
        <end position="138"/>
    </location>
</feature>
<dbReference type="Proteomes" id="UP001161247">
    <property type="component" value="Chromosome 7"/>
</dbReference>
<keyword evidence="7" id="KW-0325">Glycoprotein</keyword>
<evidence type="ECO:0000256" key="3">
    <source>
        <dbReference type="ARBA" id="ARBA00022692"/>
    </source>
</evidence>
<evidence type="ECO:0000256" key="6">
    <source>
        <dbReference type="ARBA" id="ARBA00023136"/>
    </source>
</evidence>
<dbReference type="PANTHER" id="PTHR45136:SF2">
    <property type="entry name" value="ABC TRANSPORTER DOMAIN-CONTAINING PROTEIN"/>
    <property type="match status" value="1"/>
</dbReference>
<dbReference type="GO" id="GO:0140359">
    <property type="term" value="F:ABC-type transporter activity"/>
    <property type="evidence" value="ECO:0007669"/>
    <property type="project" value="InterPro"/>
</dbReference>
<comment type="similarity">
    <text evidence="1">Belongs to the ABC transporter superfamily. ABCB family. Multidrug resistance exporter (TC 3.A.1.201) subfamily.</text>
</comment>
<keyword evidence="5 9" id="KW-1133">Transmembrane helix</keyword>
<evidence type="ECO:0000313" key="12">
    <source>
        <dbReference type="Proteomes" id="UP001161247"/>
    </source>
</evidence>
<organism evidence="11 12">
    <name type="scientific">Oldenlandia corymbosa var. corymbosa</name>
    <dbReference type="NCBI Taxonomy" id="529605"/>
    <lineage>
        <taxon>Eukaryota</taxon>
        <taxon>Viridiplantae</taxon>
        <taxon>Streptophyta</taxon>
        <taxon>Embryophyta</taxon>
        <taxon>Tracheophyta</taxon>
        <taxon>Spermatophyta</taxon>
        <taxon>Magnoliopsida</taxon>
        <taxon>eudicotyledons</taxon>
        <taxon>Gunneridae</taxon>
        <taxon>Pentapetalae</taxon>
        <taxon>asterids</taxon>
        <taxon>lamiids</taxon>
        <taxon>Gentianales</taxon>
        <taxon>Rubiaceae</taxon>
        <taxon>Rubioideae</taxon>
        <taxon>Spermacoceae</taxon>
        <taxon>Hedyotis-Oldenlandia complex</taxon>
        <taxon>Oldenlandia</taxon>
    </lineage>
</organism>
<evidence type="ECO:0000256" key="9">
    <source>
        <dbReference type="SAM" id="Phobius"/>
    </source>
</evidence>
<evidence type="ECO:0000256" key="2">
    <source>
        <dbReference type="ARBA" id="ARBA00022448"/>
    </source>
</evidence>